<dbReference type="Gene3D" id="1.10.10.10">
    <property type="entry name" value="Winged helix-like DNA-binding domain superfamily/Winged helix DNA-binding domain"/>
    <property type="match status" value="1"/>
</dbReference>
<dbReference type="SMART" id="SM00345">
    <property type="entry name" value="HTH_GNTR"/>
    <property type="match status" value="1"/>
</dbReference>
<dbReference type="PROSITE" id="PS50949">
    <property type="entry name" value="HTH_GNTR"/>
    <property type="match status" value="1"/>
</dbReference>
<evidence type="ECO:0000256" key="2">
    <source>
        <dbReference type="ARBA" id="ARBA00023125"/>
    </source>
</evidence>
<dbReference type="CDD" id="cd07377">
    <property type="entry name" value="WHTH_GntR"/>
    <property type="match status" value="1"/>
</dbReference>
<organism evidence="5 6">
    <name type="scientific">Methylobacterium currus</name>
    <dbReference type="NCBI Taxonomy" id="2051553"/>
    <lineage>
        <taxon>Bacteria</taxon>
        <taxon>Pseudomonadati</taxon>
        <taxon>Pseudomonadota</taxon>
        <taxon>Alphaproteobacteria</taxon>
        <taxon>Hyphomicrobiales</taxon>
        <taxon>Methylobacteriaceae</taxon>
        <taxon>Methylobacterium</taxon>
    </lineage>
</organism>
<sequence length="227" mass="24318">MRAGQPVSPPIPARARRHLQVADGLRRAIMLGEIAPGAALLELDLAGRFGCSQGVIREALLLLQEEGLVQRSGHRGTRVSESSAEEAVEMLRLRRDLECRAARRACARPCGNPAALRADLEAQLALMEVAAAAGDPYALAEADREFHRRLFAEAGWPSLEPLLLRCLTHNHRFKLIAGPADLTHTAQRHLGILAAAESRDGPALASALAHHVATILDDGPSLLDDGA</sequence>
<dbReference type="InterPro" id="IPR036390">
    <property type="entry name" value="WH_DNA-bd_sf"/>
</dbReference>
<dbReference type="Pfam" id="PF00392">
    <property type="entry name" value="GntR"/>
    <property type="match status" value="1"/>
</dbReference>
<evidence type="ECO:0000259" key="4">
    <source>
        <dbReference type="PROSITE" id="PS50949"/>
    </source>
</evidence>
<dbReference type="Gene3D" id="1.20.120.530">
    <property type="entry name" value="GntR ligand-binding domain-like"/>
    <property type="match status" value="1"/>
</dbReference>
<evidence type="ECO:0000256" key="1">
    <source>
        <dbReference type="ARBA" id="ARBA00023015"/>
    </source>
</evidence>
<dbReference type="SMART" id="SM00895">
    <property type="entry name" value="FCD"/>
    <property type="match status" value="1"/>
</dbReference>
<dbReference type="Pfam" id="PF07729">
    <property type="entry name" value="FCD"/>
    <property type="match status" value="1"/>
</dbReference>
<dbReference type="SUPFAM" id="SSF46785">
    <property type="entry name" value="Winged helix' DNA-binding domain"/>
    <property type="match status" value="1"/>
</dbReference>
<keyword evidence="1" id="KW-0805">Transcription regulation</keyword>
<dbReference type="PANTHER" id="PTHR43537:SF5">
    <property type="entry name" value="UXU OPERON TRANSCRIPTIONAL REGULATOR"/>
    <property type="match status" value="1"/>
</dbReference>
<dbReference type="InterPro" id="IPR008920">
    <property type="entry name" value="TF_FadR/GntR_C"/>
</dbReference>
<keyword evidence="2" id="KW-0238">DNA-binding</keyword>
<dbReference type="GO" id="GO:0003677">
    <property type="term" value="F:DNA binding"/>
    <property type="evidence" value="ECO:0007669"/>
    <property type="project" value="UniProtKB-KW"/>
</dbReference>
<dbReference type="PANTHER" id="PTHR43537">
    <property type="entry name" value="TRANSCRIPTIONAL REGULATOR, GNTR FAMILY"/>
    <property type="match status" value="1"/>
</dbReference>
<name>A0A2R4WSX3_9HYPH</name>
<dbReference type="EMBL" id="CP028843">
    <property type="protein sequence ID" value="AWB24640.1"/>
    <property type="molecule type" value="Genomic_DNA"/>
</dbReference>
<keyword evidence="6" id="KW-1185">Reference proteome</keyword>
<evidence type="ECO:0000313" key="5">
    <source>
        <dbReference type="EMBL" id="AWB24640.1"/>
    </source>
</evidence>
<dbReference type="GO" id="GO:0003700">
    <property type="term" value="F:DNA-binding transcription factor activity"/>
    <property type="evidence" value="ECO:0007669"/>
    <property type="project" value="InterPro"/>
</dbReference>
<accession>A0A2R4WSX3</accession>
<dbReference type="OrthoDB" id="6087511at2"/>
<keyword evidence="3" id="KW-0804">Transcription</keyword>
<dbReference type="SUPFAM" id="SSF48008">
    <property type="entry name" value="GntR ligand-binding domain-like"/>
    <property type="match status" value="1"/>
</dbReference>
<proteinExistence type="predicted"/>
<dbReference type="Proteomes" id="UP000244755">
    <property type="component" value="Chromosome 1"/>
</dbReference>
<dbReference type="AlphaFoldDB" id="A0A2R4WSX3"/>
<reference evidence="5 6" key="1">
    <citation type="submission" date="2018-04" db="EMBL/GenBank/DDBJ databases">
        <title>Methylobacterium sp. PR1016A genome.</title>
        <authorList>
            <person name="Park W."/>
        </authorList>
    </citation>
    <scope>NUCLEOTIDE SEQUENCE [LARGE SCALE GENOMIC DNA]</scope>
    <source>
        <strain evidence="5 6">PR1016A</strain>
    </source>
</reference>
<dbReference type="InterPro" id="IPR011711">
    <property type="entry name" value="GntR_C"/>
</dbReference>
<dbReference type="InterPro" id="IPR036388">
    <property type="entry name" value="WH-like_DNA-bd_sf"/>
</dbReference>
<dbReference type="KEGG" id="mee:DA075_02780"/>
<gene>
    <name evidence="5" type="ORF">DA075_02780</name>
</gene>
<evidence type="ECO:0000313" key="6">
    <source>
        <dbReference type="Proteomes" id="UP000244755"/>
    </source>
</evidence>
<protein>
    <submittedName>
        <fullName evidence="5">GntR family transcriptional regulator</fullName>
    </submittedName>
</protein>
<evidence type="ECO:0000256" key="3">
    <source>
        <dbReference type="ARBA" id="ARBA00023163"/>
    </source>
</evidence>
<dbReference type="InterPro" id="IPR000524">
    <property type="entry name" value="Tscrpt_reg_HTH_GntR"/>
</dbReference>
<feature type="domain" description="HTH gntR-type" evidence="4">
    <location>
        <begin position="15"/>
        <end position="82"/>
    </location>
</feature>